<dbReference type="OrthoDB" id="350578at2157"/>
<keyword evidence="2" id="KW-0378">Hydrolase</keyword>
<dbReference type="PROSITE" id="PS51318">
    <property type="entry name" value="TAT"/>
    <property type="match status" value="1"/>
</dbReference>
<dbReference type="InterPro" id="IPR001478">
    <property type="entry name" value="PDZ"/>
</dbReference>
<keyword evidence="5" id="KW-1185">Reference proteome</keyword>
<dbReference type="PANTHER" id="PTHR43343:SF3">
    <property type="entry name" value="PROTEASE DO-LIKE 8, CHLOROPLASTIC"/>
    <property type="match status" value="1"/>
</dbReference>
<protein>
    <submittedName>
        <fullName evidence="4">Trypsin-like serine protease</fullName>
    </submittedName>
</protein>
<dbReference type="SUPFAM" id="SSF50156">
    <property type="entry name" value="PDZ domain-like"/>
    <property type="match status" value="1"/>
</dbReference>
<dbReference type="Gene3D" id="2.40.10.120">
    <property type="match status" value="1"/>
</dbReference>
<dbReference type="InterPro" id="IPR006311">
    <property type="entry name" value="TAT_signal"/>
</dbReference>
<dbReference type="PROSITE" id="PS51257">
    <property type="entry name" value="PROKAR_LIPOPROTEIN"/>
    <property type="match status" value="1"/>
</dbReference>
<dbReference type="PANTHER" id="PTHR43343">
    <property type="entry name" value="PEPTIDASE S12"/>
    <property type="match status" value="1"/>
</dbReference>
<evidence type="ECO:0000313" key="4">
    <source>
        <dbReference type="EMBL" id="QFU82809.1"/>
    </source>
</evidence>
<organism evidence="4 5">
    <name type="scientific">Natronorubrum aibiense</name>
    <dbReference type="NCBI Taxonomy" id="348826"/>
    <lineage>
        <taxon>Archaea</taxon>
        <taxon>Methanobacteriati</taxon>
        <taxon>Methanobacteriota</taxon>
        <taxon>Stenosarchaea group</taxon>
        <taxon>Halobacteria</taxon>
        <taxon>Halobacteriales</taxon>
        <taxon>Natrialbaceae</taxon>
        <taxon>Natronorubrum</taxon>
    </lineage>
</organism>
<dbReference type="Gene3D" id="2.30.42.10">
    <property type="match status" value="1"/>
</dbReference>
<feature type="domain" description="PDZ" evidence="3">
    <location>
        <begin position="257"/>
        <end position="361"/>
    </location>
</feature>
<dbReference type="InterPro" id="IPR051201">
    <property type="entry name" value="Chloro_Bact_Ser_Proteases"/>
</dbReference>
<keyword evidence="1 4" id="KW-0645">Protease</keyword>
<dbReference type="GO" id="GO:0006508">
    <property type="term" value="P:proteolysis"/>
    <property type="evidence" value="ECO:0007669"/>
    <property type="project" value="UniProtKB-KW"/>
</dbReference>
<dbReference type="SUPFAM" id="SSF50494">
    <property type="entry name" value="Trypsin-like serine proteases"/>
    <property type="match status" value="1"/>
</dbReference>
<evidence type="ECO:0000256" key="1">
    <source>
        <dbReference type="ARBA" id="ARBA00022670"/>
    </source>
</evidence>
<evidence type="ECO:0000313" key="5">
    <source>
        <dbReference type="Proteomes" id="UP000326170"/>
    </source>
</evidence>
<dbReference type="PRINTS" id="PR00834">
    <property type="entry name" value="PROTEASES2C"/>
</dbReference>
<dbReference type="Pfam" id="PF13180">
    <property type="entry name" value="PDZ_2"/>
    <property type="match status" value="1"/>
</dbReference>
<dbReference type="KEGG" id="nas:GCU68_09870"/>
<proteinExistence type="predicted"/>
<sequence length="368" mass="38464">MNDSRLDRRGFLGLAGSGLVGAIAGCSEPRVDTTMEGSSSASIDRDNVADGSVYTDIYQAVIDSVTQVRVAGIGDPATGEQGRGQGSGFLIDDSHVVTNDHVVADGDAIDLQYINGDWTGTRLRGTDRYSDLAVLEVDHIPETATPLSLTDEWPVVGQEVLAIGNPYGLEGSMTKGIVSGVDRTINPPNREYSFSNVVQTDAAVNPGNSGGPLVDMDGDVVGVINAGGGNSIGFAISAAITRRVVPELIERGAYDHPFMGIGLMTVDRHIAEANHLPEAMGVIVTHIADGEAADGVLEAATPPQPGTPVPTGGDVIFAIDGEPIPDRHALSTYLDLETSPGDTIEIDLWRRGSETTVSLTLGTRPPLE</sequence>
<dbReference type="RefSeq" id="WP_152941161.1">
    <property type="nucleotide sequence ID" value="NZ_CP045488.1"/>
</dbReference>
<dbReference type="GeneID" id="42301353"/>
<accession>A0A5P9P3S5</accession>
<dbReference type="Pfam" id="PF13365">
    <property type="entry name" value="Trypsin_2"/>
    <property type="match status" value="1"/>
</dbReference>
<name>A0A5P9P3S5_9EURY</name>
<dbReference type="AlphaFoldDB" id="A0A5P9P3S5"/>
<dbReference type="GO" id="GO:0004252">
    <property type="term" value="F:serine-type endopeptidase activity"/>
    <property type="evidence" value="ECO:0007669"/>
    <property type="project" value="InterPro"/>
</dbReference>
<dbReference type="InterPro" id="IPR001940">
    <property type="entry name" value="Peptidase_S1C"/>
</dbReference>
<dbReference type="InterPro" id="IPR036034">
    <property type="entry name" value="PDZ_sf"/>
</dbReference>
<reference evidence="4 5" key="1">
    <citation type="journal article" date="2007" name="Int. J. Syst. Evol. Microbiol.">
        <title>Natronorubrum sulfidifaciens sp. nov., an extremely haloalkaliphilic archaeon isolated from Aiding salt lake in Xin-Jiang, China.</title>
        <authorList>
            <person name="Cui H.L."/>
            <person name="Tohty D."/>
            <person name="Liu H.C."/>
            <person name="Liu S.J."/>
            <person name="Oren A."/>
            <person name="Zhou P.J."/>
        </authorList>
    </citation>
    <scope>NUCLEOTIDE SEQUENCE [LARGE SCALE GENOMIC DNA]</scope>
    <source>
        <strain evidence="4 5">7-3</strain>
    </source>
</reference>
<dbReference type="InterPro" id="IPR009003">
    <property type="entry name" value="Peptidase_S1_PA"/>
</dbReference>
<evidence type="ECO:0000259" key="3">
    <source>
        <dbReference type="Pfam" id="PF13180"/>
    </source>
</evidence>
<evidence type="ECO:0000256" key="2">
    <source>
        <dbReference type="ARBA" id="ARBA00022801"/>
    </source>
</evidence>
<gene>
    <name evidence="4" type="ORF">GCU68_09870</name>
</gene>
<dbReference type="EMBL" id="CP045488">
    <property type="protein sequence ID" value="QFU82809.1"/>
    <property type="molecule type" value="Genomic_DNA"/>
</dbReference>
<dbReference type="Proteomes" id="UP000326170">
    <property type="component" value="Chromosome"/>
</dbReference>